<dbReference type="SUPFAM" id="SSF54292">
    <property type="entry name" value="2Fe-2S ferredoxin-like"/>
    <property type="match status" value="1"/>
</dbReference>
<evidence type="ECO:0000256" key="4">
    <source>
        <dbReference type="ARBA" id="ARBA00023004"/>
    </source>
</evidence>
<proteinExistence type="predicted"/>
<dbReference type="GO" id="GO:0047121">
    <property type="term" value="F:isoquinoline 1-oxidoreductase activity"/>
    <property type="evidence" value="ECO:0007669"/>
    <property type="project" value="UniProtKB-EC"/>
</dbReference>
<dbReference type="EC" id="1.3.99.16" evidence="7"/>
<sequence>MPDHQISVNGKSVEVRSDGCTPLLWVLRCELKLTGTKFGCGVGVCGACAVHVNGKMLLSCQHQASEMEGKKIVTIEGLDGPEASALRAAWLKHEVVQCGYCQSAQLMAASALLKRTRNPKETEIADQMSCVICRCGTYTRIRRAIAEAAGMLRG</sequence>
<evidence type="ECO:0000259" key="6">
    <source>
        <dbReference type="PROSITE" id="PS51085"/>
    </source>
</evidence>
<dbReference type="EMBL" id="FMSH01000472">
    <property type="protein sequence ID" value="SCU93980.1"/>
    <property type="molecule type" value="Genomic_DNA"/>
</dbReference>
<name>A0A1K0IPG3_CUPNE</name>
<dbReference type="GO" id="GO:0051537">
    <property type="term" value="F:2 iron, 2 sulfur cluster binding"/>
    <property type="evidence" value="ECO:0007669"/>
    <property type="project" value="UniProtKB-KW"/>
</dbReference>
<dbReference type="PROSITE" id="PS00197">
    <property type="entry name" value="2FE2S_FER_1"/>
    <property type="match status" value="1"/>
</dbReference>
<keyword evidence="2" id="KW-0479">Metal-binding</keyword>
<keyword evidence="3 7" id="KW-0560">Oxidoreductase</keyword>
<gene>
    <name evidence="7" type="primary">iorA</name>
    <name evidence="7" type="ORF">CNECB9_5230011</name>
</gene>
<dbReference type="PROSITE" id="PS51085">
    <property type="entry name" value="2FE2S_FER_2"/>
    <property type="match status" value="1"/>
</dbReference>
<reference evidence="7" key="1">
    <citation type="submission" date="2016-09" db="EMBL/GenBank/DDBJ databases">
        <authorList>
            <person name="Capua I."/>
            <person name="De Benedictis P."/>
            <person name="Joannis T."/>
            <person name="Lombin L.H."/>
            <person name="Cattoli G."/>
        </authorList>
    </citation>
    <scope>NUCLEOTIDE SEQUENCE</scope>
    <source>
        <strain evidence="7">B9</strain>
    </source>
</reference>
<dbReference type="InterPro" id="IPR036884">
    <property type="entry name" value="2Fe-2S-bd_dom_sf"/>
</dbReference>
<evidence type="ECO:0000256" key="5">
    <source>
        <dbReference type="ARBA" id="ARBA00023014"/>
    </source>
</evidence>
<dbReference type="CDD" id="cd00207">
    <property type="entry name" value="fer2"/>
    <property type="match status" value="1"/>
</dbReference>
<dbReference type="GO" id="GO:0046872">
    <property type="term" value="F:metal ion binding"/>
    <property type="evidence" value="ECO:0007669"/>
    <property type="project" value="UniProtKB-KW"/>
</dbReference>
<dbReference type="InterPro" id="IPR012675">
    <property type="entry name" value="Beta-grasp_dom_sf"/>
</dbReference>
<dbReference type="RefSeq" id="WP_340529401.1">
    <property type="nucleotide sequence ID" value="NZ_FMSH01000472.1"/>
</dbReference>
<dbReference type="AlphaFoldDB" id="A0A1K0IPG3"/>
<keyword evidence="5" id="KW-0411">Iron-sulfur</keyword>
<dbReference type="PANTHER" id="PTHR44379:SF2">
    <property type="entry name" value="BLR6218 PROTEIN"/>
    <property type="match status" value="1"/>
</dbReference>
<dbReference type="InterPro" id="IPR006058">
    <property type="entry name" value="2Fe2S_fd_BS"/>
</dbReference>
<keyword evidence="4" id="KW-0408">Iron</keyword>
<dbReference type="InterPro" id="IPR036010">
    <property type="entry name" value="2Fe-2S_ferredoxin-like_sf"/>
</dbReference>
<dbReference type="SUPFAM" id="SSF47741">
    <property type="entry name" value="CO dehydrogenase ISP C-domain like"/>
    <property type="match status" value="1"/>
</dbReference>
<dbReference type="InterPro" id="IPR001041">
    <property type="entry name" value="2Fe-2S_ferredoxin-type"/>
</dbReference>
<organism evidence="7">
    <name type="scientific">Cupriavidus necator</name>
    <name type="common">Alcaligenes eutrophus</name>
    <name type="synonym">Ralstonia eutropha</name>
    <dbReference type="NCBI Taxonomy" id="106590"/>
    <lineage>
        <taxon>Bacteria</taxon>
        <taxon>Pseudomonadati</taxon>
        <taxon>Pseudomonadota</taxon>
        <taxon>Betaproteobacteria</taxon>
        <taxon>Burkholderiales</taxon>
        <taxon>Burkholderiaceae</taxon>
        <taxon>Cupriavidus</taxon>
    </lineage>
</organism>
<evidence type="ECO:0000313" key="7">
    <source>
        <dbReference type="EMBL" id="SCU93980.1"/>
    </source>
</evidence>
<dbReference type="PANTHER" id="PTHR44379">
    <property type="entry name" value="OXIDOREDUCTASE WITH IRON-SULFUR SUBUNIT"/>
    <property type="match status" value="1"/>
</dbReference>
<dbReference type="Gene3D" id="1.10.150.120">
    <property type="entry name" value="[2Fe-2S]-binding domain"/>
    <property type="match status" value="1"/>
</dbReference>
<dbReference type="Pfam" id="PF01799">
    <property type="entry name" value="Fer2_2"/>
    <property type="match status" value="1"/>
</dbReference>
<feature type="domain" description="2Fe-2S ferredoxin-type" evidence="6">
    <location>
        <begin position="4"/>
        <end position="78"/>
    </location>
</feature>
<dbReference type="InterPro" id="IPR051452">
    <property type="entry name" value="Diverse_Oxidoreductases"/>
</dbReference>
<protein>
    <submittedName>
        <fullName evidence="7">Isoquinoline 1-oxidoreductase subunit alpha</fullName>
        <ecNumber evidence="7">1.3.99.16</ecNumber>
    </submittedName>
</protein>
<keyword evidence="1" id="KW-0001">2Fe-2S</keyword>
<accession>A0A1K0IPG3</accession>
<dbReference type="Gene3D" id="3.10.20.30">
    <property type="match status" value="1"/>
</dbReference>
<evidence type="ECO:0000256" key="2">
    <source>
        <dbReference type="ARBA" id="ARBA00022723"/>
    </source>
</evidence>
<dbReference type="Pfam" id="PF00111">
    <property type="entry name" value="Fer2"/>
    <property type="match status" value="1"/>
</dbReference>
<evidence type="ECO:0000256" key="1">
    <source>
        <dbReference type="ARBA" id="ARBA00022714"/>
    </source>
</evidence>
<evidence type="ECO:0000256" key="3">
    <source>
        <dbReference type="ARBA" id="ARBA00023002"/>
    </source>
</evidence>
<dbReference type="InterPro" id="IPR002888">
    <property type="entry name" value="2Fe-2S-bd"/>
</dbReference>